<dbReference type="InterPro" id="IPR051474">
    <property type="entry name" value="Anti-sigma-K/W_factor"/>
</dbReference>
<feature type="transmembrane region" description="Helical" evidence="1">
    <location>
        <begin position="111"/>
        <end position="131"/>
    </location>
</feature>
<name>A0ABP8GAH8_9SPHI</name>
<accession>A0ABP8GAH8</accession>
<keyword evidence="1" id="KW-0472">Membrane</keyword>
<feature type="domain" description="Anti-sigma K factor RskA C-terminal" evidence="2">
    <location>
        <begin position="114"/>
        <end position="269"/>
    </location>
</feature>
<keyword evidence="4" id="KW-1185">Reference proteome</keyword>
<dbReference type="PANTHER" id="PTHR37461:SF1">
    <property type="entry name" value="ANTI-SIGMA-K FACTOR RSKA"/>
    <property type="match status" value="1"/>
</dbReference>
<keyword evidence="1" id="KW-0812">Transmembrane</keyword>
<evidence type="ECO:0000259" key="2">
    <source>
        <dbReference type="Pfam" id="PF10099"/>
    </source>
</evidence>
<dbReference type="InterPro" id="IPR018764">
    <property type="entry name" value="RskA_C"/>
</dbReference>
<dbReference type="Proteomes" id="UP001500582">
    <property type="component" value="Unassembled WGS sequence"/>
</dbReference>
<dbReference type="PANTHER" id="PTHR37461">
    <property type="entry name" value="ANTI-SIGMA-K FACTOR RSKA"/>
    <property type="match status" value="1"/>
</dbReference>
<dbReference type="Pfam" id="PF10099">
    <property type="entry name" value="RskA_C"/>
    <property type="match status" value="1"/>
</dbReference>
<keyword evidence="1" id="KW-1133">Transmembrane helix</keyword>
<organism evidence="3 4">
    <name type="scientific">Mucilaginibacter gynuensis</name>
    <dbReference type="NCBI Taxonomy" id="1302236"/>
    <lineage>
        <taxon>Bacteria</taxon>
        <taxon>Pseudomonadati</taxon>
        <taxon>Bacteroidota</taxon>
        <taxon>Sphingobacteriia</taxon>
        <taxon>Sphingobacteriales</taxon>
        <taxon>Sphingobacteriaceae</taxon>
        <taxon>Mucilaginibacter</taxon>
    </lineage>
</organism>
<comment type="caution">
    <text evidence="3">The sequence shown here is derived from an EMBL/GenBank/DDBJ whole genome shotgun (WGS) entry which is preliminary data.</text>
</comment>
<evidence type="ECO:0000256" key="1">
    <source>
        <dbReference type="SAM" id="Phobius"/>
    </source>
</evidence>
<dbReference type="EMBL" id="BAABFT010000004">
    <property type="protein sequence ID" value="GAA4320612.1"/>
    <property type="molecule type" value="Genomic_DNA"/>
</dbReference>
<reference evidence="4" key="1">
    <citation type="journal article" date="2019" name="Int. J. Syst. Evol. Microbiol.">
        <title>The Global Catalogue of Microorganisms (GCM) 10K type strain sequencing project: providing services to taxonomists for standard genome sequencing and annotation.</title>
        <authorList>
            <consortium name="The Broad Institute Genomics Platform"/>
            <consortium name="The Broad Institute Genome Sequencing Center for Infectious Disease"/>
            <person name="Wu L."/>
            <person name="Ma J."/>
        </authorList>
    </citation>
    <scope>NUCLEOTIDE SEQUENCE [LARGE SCALE GENOMIC DNA]</scope>
    <source>
        <strain evidence="4">JCM 17705</strain>
    </source>
</reference>
<proteinExistence type="predicted"/>
<evidence type="ECO:0000313" key="3">
    <source>
        <dbReference type="EMBL" id="GAA4320612.1"/>
    </source>
</evidence>
<protein>
    <submittedName>
        <fullName evidence="3">Anti-sigma factor</fullName>
    </submittedName>
</protein>
<sequence length="279" mass="31087">MEDIKAYIESGILELYVLGDLTQAEKVQVEEMASKHPEVKAELDAIEASLEYYASAHAIEPTEKQRHRVLNSLLITFSDDNNFPGRTVDHTPVEDNVVPFNSPKTVNFYKYAFAACLALLIVSVVALLNVYNRLQDSNSTIASLNLQNQRFSNRVNLVDRQLSVFRDTSYKFIKLQGTPHSPASAMMVAWSPVKKKVVIDMATLKLPANDKDHQYQLWAIVNGKPVDLGVFDAALADNEDADMKEMKEVAVPQAFAVTLEPRGGSVNPTMDQMMVIKAI</sequence>
<dbReference type="RefSeq" id="WP_345210911.1">
    <property type="nucleotide sequence ID" value="NZ_BAABFT010000004.1"/>
</dbReference>
<gene>
    <name evidence="3" type="ORF">GCM10023149_19970</name>
</gene>
<evidence type="ECO:0000313" key="4">
    <source>
        <dbReference type="Proteomes" id="UP001500582"/>
    </source>
</evidence>